<organism evidence="7 8">
    <name type="scientific">Candidatus Wallbacteria bacterium GWC2_49_35</name>
    <dbReference type="NCBI Taxonomy" id="1817813"/>
    <lineage>
        <taxon>Bacteria</taxon>
        <taxon>Candidatus Walliibacteriota</taxon>
    </lineage>
</organism>
<evidence type="ECO:0000256" key="2">
    <source>
        <dbReference type="ARBA" id="ARBA00022801"/>
    </source>
</evidence>
<dbReference type="Pfam" id="PF01230">
    <property type="entry name" value="HIT"/>
    <property type="match status" value="1"/>
</dbReference>
<dbReference type="PANTHER" id="PTHR42997:SF1">
    <property type="entry name" value="AP-4-A PHOSPHORYLASE"/>
    <property type="match status" value="1"/>
</dbReference>
<dbReference type="InterPro" id="IPR011146">
    <property type="entry name" value="HIT-like"/>
</dbReference>
<dbReference type="Gene3D" id="3.30.428.10">
    <property type="entry name" value="HIT-like"/>
    <property type="match status" value="1"/>
</dbReference>
<feature type="short sequence motif" description="Histidine triad motif" evidence="5">
    <location>
        <begin position="120"/>
        <end position="124"/>
    </location>
</feature>
<feature type="binding site" evidence="4">
    <location>
        <position position="53"/>
    </location>
    <ligand>
        <name>substrate</name>
    </ligand>
</feature>
<dbReference type="EMBL" id="MGFH01000185">
    <property type="protein sequence ID" value="OGM03179.1"/>
    <property type="molecule type" value="Genomic_DNA"/>
</dbReference>
<evidence type="ECO:0000256" key="1">
    <source>
        <dbReference type="ARBA" id="ARBA00022741"/>
    </source>
</evidence>
<dbReference type="AlphaFoldDB" id="A0A1F7WLA5"/>
<evidence type="ECO:0000256" key="3">
    <source>
        <dbReference type="PIRSR" id="PIRSR639383-1"/>
    </source>
</evidence>
<protein>
    <recommendedName>
        <fullName evidence="6">HIT domain-containing protein</fullName>
    </recommendedName>
</protein>
<gene>
    <name evidence="7" type="ORF">A2008_13045</name>
</gene>
<dbReference type="InterPro" id="IPR019808">
    <property type="entry name" value="Histidine_triad_CS"/>
</dbReference>
<dbReference type="InterPro" id="IPR052908">
    <property type="entry name" value="AP-4-A_phosphorylase"/>
</dbReference>
<name>A0A1F7WLA5_9BACT</name>
<evidence type="ECO:0000256" key="5">
    <source>
        <dbReference type="PROSITE-ProRule" id="PRU00464"/>
    </source>
</evidence>
<dbReference type="Proteomes" id="UP000178735">
    <property type="component" value="Unassembled WGS sequence"/>
</dbReference>
<dbReference type="SUPFAM" id="SSF54197">
    <property type="entry name" value="HIT-like"/>
    <property type="match status" value="1"/>
</dbReference>
<evidence type="ECO:0000313" key="8">
    <source>
        <dbReference type="Proteomes" id="UP000178735"/>
    </source>
</evidence>
<sequence>MHYNNLFSFNKLEYVTGKKKPDVKCILCAIAEKDERVALLEVHRTACFLVSANLYPFNVGHLLIFPLRHIESIKQLSGAEALELHGLTNEAMDVLSEVYSPGGFNVGYNIGACSGASIEHLHLHIVPRYSRELGFIDILGGAKLVVEHPETTTKKLNEAFQKRNLT</sequence>
<feature type="binding site" evidence="4">
    <location>
        <position position="124"/>
    </location>
    <ligand>
        <name>substrate</name>
    </ligand>
</feature>
<feature type="active site" description="Tele-AMP-histidine intermediate" evidence="3">
    <location>
        <position position="122"/>
    </location>
</feature>
<dbReference type="CDD" id="cd01275">
    <property type="entry name" value="FHIT"/>
    <property type="match status" value="1"/>
</dbReference>
<dbReference type="PANTHER" id="PTHR42997">
    <property type="entry name" value="HIT FAMILY HYDROLASE"/>
    <property type="match status" value="1"/>
</dbReference>
<feature type="domain" description="HIT" evidence="6">
    <location>
        <begin position="26"/>
        <end position="135"/>
    </location>
</feature>
<dbReference type="STRING" id="1817813.A2008_13045"/>
<comment type="caution">
    <text evidence="7">The sequence shown here is derived from an EMBL/GenBank/DDBJ whole genome shotgun (WGS) entry which is preliminary data.</text>
</comment>
<dbReference type="GO" id="GO:0000166">
    <property type="term" value="F:nucleotide binding"/>
    <property type="evidence" value="ECO:0007669"/>
    <property type="project" value="UniProtKB-KW"/>
</dbReference>
<reference evidence="7 8" key="1">
    <citation type="journal article" date="2016" name="Nat. Commun.">
        <title>Thousands of microbial genomes shed light on interconnected biogeochemical processes in an aquifer system.</title>
        <authorList>
            <person name="Anantharaman K."/>
            <person name="Brown C.T."/>
            <person name="Hug L.A."/>
            <person name="Sharon I."/>
            <person name="Castelle C.J."/>
            <person name="Probst A.J."/>
            <person name="Thomas B.C."/>
            <person name="Singh A."/>
            <person name="Wilkins M.J."/>
            <person name="Karaoz U."/>
            <person name="Brodie E.L."/>
            <person name="Williams K.H."/>
            <person name="Hubbard S.S."/>
            <person name="Banfield J.F."/>
        </authorList>
    </citation>
    <scope>NUCLEOTIDE SEQUENCE [LARGE SCALE GENOMIC DNA]</scope>
</reference>
<dbReference type="PROSITE" id="PS00892">
    <property type="entry name" value="HIT_1"/>
    <property type="match status" value="1"/>
</dbReference>
<evidence type="ECO:0000259" key="6">
    <source>
        <dbReference type="PROSITE" id="PS51084"/>
    </source>
</evidence>
<keyword evidence="2" id="KW-0378">Hydrolase</keyword>
<dbReference type="PROSITE" id="PS51084">
    <property type="entry name" value="HIT_2"/>
    <property type="match status" value="1"/>
</dbReference>
<dbReference type="InterPro" id="IPR036265">
    <property type="entry name" value="HIT-like_sf"/>
</dbReference>
<dbReference type="GO" id="GO:0016787">
    <property type="term" value="F:hydrolase activity"/>
    <property type="evidence" value="ECO:0007669"/>
    <property type="project" value="UniProtKB-KW"/>
</dbReference>
<evidence type="ECO:0000256" key="4">
    <source>
        <dbReference type="PIRSR" id="PIRSR639383-2"/>
    </source>
</evidence>
<keyword evidence="1" id="KW-0547">Nucleotide-binding</keyword>
<evidence type="ECO:0000313" key="7">
    <source>
        <dbReference type="EMBL" id="OGM03179.1"/>
    </source>
</evidence>
<accession>A0A1F7WLA5</accession>
<proteinExistence type="predicted"/>
<dbReference type="InterPro" id="IPR039383">
    <property type="entry name" value="FHIT"/>
</dbReference>